<sequence length="66" mass="7390">MTRTTPGLAPPLQTAAPRQQEDVWSPTYDLTYDRPDTRPNGIGFRAWTLSAPRQTPYHYATAASLN</sequence>
<organism evidence="2 3">
    <name type="scientific">Araneus ventricosus</name>
    <name type="common">Orbweaver spider</name>
    <name type="synonym">Epeira ventricosa</name>
    <dbReference type="NCBI Taxonomy" id="182803"/>
    <lineage>
        <taxon>Eukaryota</taxon>
        <taxon>Metazoa</taxon>
        <taxon>Ecdysozoa</taxon>
        <taxon>Arthropoda</taxon>
        <taxon>Chelicerata</taxon>
        <taxon>Arachnida</taxon>
        <taxon>Araneae</taxon>
        <taxon>Araneomorphae</taxon>
        <taxon>Entelegynae</taxon>
        <taxon>Araneoidea</taxon>
        <taxon>Araneidae</taxon>
        <taxon>Araneus</taxon>
    </lineage>
</organism>
<evidence type="ECO:0000313" key="3">
    <source>
        <dbReference type="Proteomes" id="UP000499080"/>
    </source>
</evidence>
<name>A0A4Y2JF80_ARAVE</name>
<feature type="region of interest" description="Disordered" evidence="1">
    <location>
        <begin position="1"/>
        <end position="20"/>
    </location>
</feature>
<dbReference type="AlphaFoldDB" id="A0A4Y2JF80"/>
<comment type="caution">
    <text evidence="2">The sequence shown here is derived from an EMBL/GenBank/DDBJ whole genome shotgun (WGS) entry which is preliminary data.</text>
</comment>
<accession>A0A4Y2JF80</accession>
<keyword evidence="3" id="KW-1185">Reference proteome</keyword>
<protein>
    <submittedName>
        <fullName evidence="2">Uncharacterized protein</fullName>
    </submittedName>
</protein>
<gene>
    <name evidence="2" type="ORF">AVEN_114592_1</name>
</gene>
<dbReference type="Proteomes" id="UP000499080">
    <property type="component" value="Unassembled WGS sequence"/>
</dbReference>
<evidence type="ECO:0000313" key="2">
    <source>
        <dbReference type="EMBL" id="GBM88730.1"/>
    </source>
</evidence>
<dbReference type="EMBL" id="BGPR01190069">
    <property type="protein sequence ID" value="GBM88730.1"/>
    <property type="molecule type" value="Genomic_DNA"/>
</dbReference>
<evidence type="ECO:0000256" key="1">
    <source>
        <dbReference type="SAM" id="MobiDB-lite"/>
    </source>
</evidence>
<proteinExistence type="predicted"/>
<reference evidence="2 3" key="1">
    <citation type="journal article" date="2019" name="Sci. Rep.">
        <title>Orb-weaving spider Araneus ventricosus genome elucidates the spidroin gene catalogue.</title>
        <authorList>
            <person name="Kono N."/>
            <person name="Nakamura H."/>
            <person name="Ohtoshi R."/>
            <person name="Moran D.A.P."/>
            <person name="Shinohara A."/>
            <person name="Yoshida Y."/>
            <person name="Fujiwara M."/>
            <person name="Mori M."/>
            <person name="Tomita M."/>
            <person name="Arakawa K."/>
        </authorList>
    </citation>
    <scope>NUCLEOTIDE SEQUENCE [LARGE SCALE GENOMIC DNA]</scope>
</reference>
<feature type="non-terminal residue" evidence="2">
    <location>
        <position position="66"/>
    </location>
</feature>